<dbReference type="GO" id="GO:0005739">
    <property type="term" value="C:mitochondrion"/>
    <property type="evidence" value="ECO:0007669"/>
    <property type="project" value="TreeGrafter"/>
</dbReference>
<organism evidence="8 9">
    <name type="scientific">Neolecta irregularis (strain DAH-3)</name>
    <dbReference type="NCBI Taxonomy" id="1198029"/>
    <lineage>
        <taxon>Eukaryota</taxon>
        <taxon>Fungi</taxon>
        <taxon>Dikarya</taxon>
        <taxon>Ascomycota</taxon>
        <taxon>Taphrinomycotina</taxon>
        <taxon>Neolectales</taxon>
        <taxon>Neolectaceae</taxon>
        <taxon>Neolecta</taxon>
    </lineage>
</organism>
<dbReference type="Pfam" id="PF01728">
    <property type="entry name" value="FtsJ"/>
    <property type="match status" value="1"/>
</dbReference>
<evidence type="ECO:0000256" key="6">
    <source>
        <dbReference type="ARBA" id="ARBA00041184"/>
    </source>
</evidence>
<dbReference type="PANTHER" id="PTHR10920">
    <property type="entry name" value="RIBOSOMAL RNA METHYLTRANSFERASE"/>
    <property type="match status" value="1"/>
</dbReference>
<evidence type="ECO:0000256" key="4">
    <source>
        <dbReference type="ARBA" id="ARBA00022679"/>
    </source>
</evidence>
<comment type="similarity">
    <text evidence="1">Belongs to the class I-like SAM-binding methyltransferase superfamily. RNA methyltransferase RlmE family.</text>
</comment>
<dbReference type="PANTHER" id="PTHR10920:SF18">
    <property type="entry name" value="RRNA METHYLTRANSFERASE 2, MITOCHONDRIAL"/>
    <property type="match status" value="1"/>
</dbReference>
<reference evidence="8 9" key="1">
    <citation type="submission" date="2016-04" db="EMBL/GenBank/DDBJ databases">
        <title>Evolutionary innovation and constraint leading to complex multicellularity in the Ascomycota.</title>
        <authorList>
            <person name="Cisse O."/>
            <person name="Nguyen A."/>
            <person name="Hewitt D.A."/>
            <person name="Jedd G."/>
            <person name="Stajich J.E."/>
        </authorList>
    </citation>
    <scope>NUCLEOTIDE SEQUENCE [LARGE SCALE GENOMIC DNA]</scope>
    <source>
        <strain evidence="8 9">DAH-3</strain>
    </source>
</reference>
<evidence type="ECO:0000313" key="8">
    <source>
        <dbReference type="EMBL" id="OLL23692.1"/>
    </source>
</evidence>
<dbReference type="Proteomes" id="UP000186594">
    <property type="component" value="Unassembled WGS sequence"/>
</dbReference>
<dbReference type="AlphaFoldDB" id="A0A1U7LMB8"/>
<keyword evidence="2" id="KW-0698">rRNA processing</keyword>
<dbReference type="InterPro" id="IPR002877">
    <property type="entry name" value="RNA_MeTrfase_FtsJ_dom"/>
</dbReference>
<dbReference type="Gene3D" id="3.40.50.150">
    <property type="entry name" value="Vaccinia Virus protein VP39"/>
    <property type="match status" value="1"/>
</dbReference>
<dbReference type="GO" id="GO:0008650">
    <property type="term" value="F:rRNA (uridine-2'-O-)-methyltransferase activity"/>
    <property type="evidence" value="ECO:0007669"/>
    <property type="project" value="TreeGrafter"/>
</dbReference>
<keyword evidence="4 8" id="KW-0808">Transferase</keyword>
<dbReference type="InterPro" id="IPR050082">
    <property type="entry name" value="RNA_methyltr_RlmE"/>
</dbReference>
<evidence type="ECO:0000256" key="5">
    <source>
        <dbReference type="ARBA" id="ARBA00022691"/>
    </source>
</evidence>
<proteinExistence type="inferred from homology"/>
<keyword evidence="3 8" id="KW-0489">Methyltransferase</keyword>
<feature type="domain" description="Ribosomal RNA methyltransferase FtsJ" evidence="7">
    <location>
        <begin position="81"/>
        <end position="315"/>
    </location>
</feature>
<dbReference type="EMBL" id="LXFE01001372">
    <property type="protein sequence ID" value="OLL23692.1"/>
    <property type="molecule type" value="Genomic_DNA"/>
</dbReference>
<evidence type="ECO:0000256" key="1">
    <source>
        <dbReference type="ARBA" id="ARBA00009258"/>
    </source>
</evidence>
<dbReference type="OrthoDB" id="20105at2759"/>
<evidence type="ECO:0000256" key="3">
    <source>
        <dbReference type="ARBA" id="ARBA00022603"/>
    </source>
</evidence>
<evidence type="ECO:0000256" key="2">
    <source>
        <dbReference type="ARBA" id="ARBA00022552"/>
    </source>
</evidence>
<dbReference type="STRING" id="1198029.A0A1U7LMB8"/>
<keyword evidence="5" id="KW-0949">S-adenosyl-L-methionine</keyword>
<dbReference type="InterPro" id="IPR029063">
    <property type="entry name" value="SAM-dependent_MTases_sf"/>
</dbReference>
<gene>
    <name evidence="8" type="ORF">NEOLI_001942</name>
</gene>
<name>A0A1U7LMB8_NEOID</name>
<sequence>MALLPVHRFLSTFYRNGRTFSSFAPHGNARPLSPLGVHALFPDPPPKRIKQKPYWDYRTRWIDPSDRYLRSQQAQLRYLYSKSAWKLLELNFFHKFLQPGMSVVDLGFAPGAWSTVTARIVGKSGRVLGVDMIPATAISGISSIQGNFYDKQTQQRIIKFMSDPGRGRQESLEPQIEQASYMDMERHAAEDEKSQEILDASGRSRMVDVVLSDMLEPFPQVDGLYRRSINRPYYNVKASPELQVKTHEQSIDLCDAALLFCVDTLKTGGSFVCKFYSGEEDGALESRLTRLFQTVKKDQTSLSNKNQDCYLIGLRRKAKVRREDIGV</sequence>
<evidence type="ECO:0000313" key="9">
    <source>
        <dbReference type="Proteomes" id="UP000186594"/>
    </source>
</evidence>
<protein>
    <recommendedName>
        <fullName evidence="6">rRNA methyltransferase 2, mitochondrial</fullName>
    </recommendedName>
</protein>
<evidence type="ECO:0000259" key="7">
    <source>
        <dbReference type="Pfam" id="PF01728"/>
    </source>
</evidence>
<dbReference type="SUPFAM" id="SSF53335">
    <property type="entry name" value="S-adenosyl-L-methionine-dependent methyltransferases"/>
    <property type="match status" value="1"/>
</dbReference>
<accession>A0A1U7LMB8</accession>
<keyword evidence="9" id="KW-1185">Reference proteome</keyword>
<comment type="caution">
    <text evidence="8">The sequence shown here is derived from an EMBL/GenBank/DDBJ whole genome shotgun (WGS) entry which is preliminary data.</text>
</comment>